<dbReference type="PROSITE" id="PS00573">
    <property type="entry name" value="PYRIDINE_REDOX_2"/>
    <property type="match status" value="1"/>
</dbReference>
<evidence type="ECO:0000256" key="3">
    <source>
        <dbReference type="ARBA" id="ARBA00023002"/>
    </source>
</evidence>
<dbReference type="GO" id="GO:0016668">
    <property type="term" value="F:oxidoreductase activity, acting on a sulfur group of donors, NAD(P) as acceptor"/>
    <property type="evidence" value="ECO:0007669"/>
    <property type="project" value="UniProtKB-ARBA"/>
</dbReference>
<gene>
    <name evidence="7" type="ORF">UT11_C0001G0003</name>
</gene>
<evidence type="ECO:0000313" key="8">
    <source>
        <dbReference type="Proteomes" id="UP000033934"/>
    </source>
</evidence>
<dbReference type="PRINTS" id="PR00469">
    <property type="entry name" value="PNDRDTASEII"/>
</dbReference>
<evidence type="ECO:0000259" key="6">
    <source>
        <dbReference type="Pfam" id="PF07992"/>
    </source>
</evidence>
<protein>
    <submittedName>
        <fullName evidence="7">Thioredoxin reductase</fullName>
    </submittedName>
</protein>
<organism evidence="7 8">
    <name type="scientific">Berkelbacteria bacterium GW2011_GWA2_38_9</name>
    <dbReference type="NCBI Taxonomy" id="1618334"/>
    <lineage>
        <taxon>Bacteria</taxon>
        <taxon>Candidatus Berkelbacteria</taxon>
    </lineage>
</organism>
<keyword evidence="1" id="KW-0285">Flavoprotein</keyword>
<dbReference type="AlphaFoldDB" id="A0A0G0LFL5"/>
<dbReference type="Proteomes" id="UP000033934">
    <property type="component" value="Unassembled WGS sequence"/>
</dbReference>
<reference evidence="7 8" key="1">
    <citation type="journal article" date="2015" name="Nature">
        <title>rRNA introns, odd ribosomes, and small enigmatic genomes across a large radiation of phyla.</title>
        <authorList>
            <person name="Brown C.T."/>
            <person name="Hug L.A."/>
            <person name="Thomas B.C."/>
            <person name="Sharon I."/>
            <person name="Castelle C.J."/>
            <person name="Singh A."/>
            <person name="Wilkins M.J."/>
            <person name="Williams K.H."/>
            <person name="Banfield J.F."/>
        </authorList>
    </citation>
    <scope>NUCLEOTIDE SEQUENCE [LARGE SCALE GENOMIC DNA]</scope>
</reference>
<dbReference type="PRINTS" id="PR00368">
    <property type="entry name" value="FADPNR"/>
</dbReference>
<keyword evidence="4" id="KW-1015">Disulfide bond</keyword>
<dbReference type="InterPro" id="IPR036188">
    <property type="entry name" value="FAD/NAD-bd_sf"/>
</dbReference>
<evidence type="ECO:0000256" key="5">
    <source>
        <dbReference type="ARBA" id="ARBA00023284"/>
    </source>
</evidence>
<evidence type="ECO:0000256" key="4">
    <source>
        <dbReference type="ARBA" id="ARBA00023157"/>
    </source>
</evidence>
<dbReference type="PATRIC" id="fig|1618334.3.peg.3"/>
<keyword evidence="3" id="KW-0560">Oxidoreductase</keyword>
<keyword evidence="5" id="KW-0676">Redox-active center</keyword>
<evidence type="ECO:0000313" key="7">
    <source>
        <dbReference type="EMBL" id="KKQ90638.1"/>
    </source>
</evidence>
<keyword evidence="2" id="KW-0274">FAD</keyword>
<evidence type="ECO:0000256" key="2">
    <source>
        <dbReference type="ARBA" id="ARBA00022827"/>
    </source>
</evidence>
<accession>A0A0G0LFL5</accession>
<proteinExistence type="predicted"/>
<feature type="domain" description="FAD/NAD(P)-binding" evidence="6">
    <location>
        <begin position="13"/>
        <end position="229"/>
    </location>
</feature>
<evidence type="ECO:0000256" key="1">
    <source>
        <dbReference type="ARBA" id="ARBA00022630"/>
    </source>
</evidence>
<comment type="caution">
    <text evidence="7">The sequence shown here is derived from an EMBL/GenBank/DDBJ whole genome shotgun (WGS) entry which is preliminary data.</text>
</comment>
<dbReference type="InterPro" id="IPR008255">
    <property type="entry name" value="Pyr_nucl-diS_OxRdtase_2_AS"/>
</dbReference>
<dbReference type="InterPro" id="IPR023753">
    <property type="entry name" value="FAD/NAD-binding_dom"/>
</dbReference>
<dbReference type="SUPFAM" id="SSF51905">
    <property type="entry name" value="FAD/NAD(P)-binding domain"/>
    <property type="match status" value="1"/>
</dbReference>
<name>A0A0G0LFL5_9BACT</name>
<sequence length="244" mass="26731">MDRFRQQTENLGTTIIDQTVSKVELSKKLFKVIAGHKTYLTKSIIIATGATARYLGIESETKFRGKGVSACATCDGPFFKNKDVLVIGGGDTAMEEAQFLTKFANSVKIIHRRDQFRASKIMIDRVTKNPKIKFVLNSVINEFIGNSLLEGAVVENIKTHTKQTIKASGAFIAIGHVPNTNVFQGILPIGEKGYIETNNPPFTNIEGIFVAGDVYDYKYRQAITAAGSGCQAAIQVEKYLADLS</sequence>
<dbReference type="EMBL" id="LBVO01000001">
    <property type="protein sequence ID" value="KKQ90638.1"/>
    <property type="molecule type" value="Genomic_DNA"/>
</dbReference>
<dbReference type="Gene3D" id="3.50.50.60">
    <property type="entry name" value="FAD/NAD(P)-binding domain"/>
    <property type="match status" value="2"/>
</dbReference>
<dbReference type="InterPro" id="IPR050097">
    <property type="entry name" value="Ferredoxin-NADP_redctase_2"/>
</dbReference>
<dbReference type="Pfam" id="PF07992">
    <property type="entry name" value="Pyr_redox_2"/>
    <property type="match status" value="1"/>
</dbReference>
<dbReference type="PANTHER" id="PTHR48105">
    <property type="entry name" value="THIOREDOXIN REDUCTASE 1-RELATED-RELATED"/>
    <property type="match status" value="1"/>
</dbReference>